<evidence type="ECO:0000256" key="11">
    <source>
        <dbReference type="ARBA" id="ARBA00023004"/>
    </source>
</evidence>
<feature type="domain" description="Nudix hydrolase" evidence="15">
    <location>
        <begin position="226"/>
        <end position="350"/>
    </location>
</feature>
<evidence type="ECO:0000259" key="15">
    <source>
        <dbReference type="PROSITE" id="PS51462"/>
    </source>
</evidence>
<dbReference type="GO" id="GO:0035485">
    <property type="term" value="F:adenine/guanine mispair binding"/>
    <property type="evidence" value="ECO:0007669"/>
    <property type="project" value="TreeGrafter"/>
</dbReference>
<dbReference type="PROSITE" id="PS51462">
    <property type="entry name" value="NUDIX"/>
    <property type="match status" value="1"/>
</dbReference>
<comment type="catalytic activity">
    <reaction evidence="1">
        <text>Hydrolyzes free adenine bases from 7,8-dihydro-8-oxoguanine:adenine mismatched double-stranded DNA, leaving an apurinic site.</text>
        <dbReference type="EC" id="3.2.2.31"/>
    </reaction>
</comment>
<dbReference type="NCBIfam" id="TIGR01084">
    <property type="entry name" value="mutY"/>
    <property type="match status" value="1"/>
</dbReference>
<reference evidence="16 17" key="1">
    <citation type="journal article" date="2015" name="MBio">
        <title>Genome-Resolved Metagenomic Analysis Reveals Roles for Candidate Phyla and Other Microbial Community Members in Biogeochemical Transformations in Oil Reservoirs.</title>
        <authorList>
            <person name="Hu P."/>
            <person name="Tom L."/>
            <person name="Singh A."/>
            <person name="Thomas B.C."/>
            <person name="Baker B.J."/>
            <person name="Piceno Y.M."/>
            <person name="Andersen G.L."/>
            <person name="Banfield J.F."/>
        </authorList>
    </citation>
    <scope>NUCLEOTIDE SEQUENCE [LARGE SCALE GENOMIC DNA]</scope>
    <source>
        <strain evidence="16">46_16</strain>
    </source>
</reference>
<dbReference type="Gene3D" id="1.10.340.30">
    <property type="entry name" value="Hypothetical protein, domain 2"/>
    <property type="match status" value="1"/>
</dbReference>
<dbReference type="GO" id="GO:0006284">
    <property type="term" value="P:base-excision repair"/>
    <property type="evidence" value="ECO:0007669"/>
    <property type="project" value="InterPro"/>
</dbReference>
<dbReference type="InterPro" id="IPR015797">
    <property type="entry name" value="NUDIX_hydrolase-like_dom_sf"/>
</dbReference>
<keyword evidence="8" id="KW-0479">Metal-binding</keyword>
<dbReference type="Gene3D" id="3.90.79.10">
    <property type="entry name" value="Nucleoside Triphosphate Pyrophosphohydrolase"/>
    <property type="match status" value="1"/>
</dbReference>
<sequence>MHEISHALLKWYRKHQRSLPWRGEIDPYLVWVSEIMLQQTRVDTVIPYYLKWKKRFPTLQALAAAPEGDVLLLWEGLGYYSRARNLHLTAQLIHEKYGGVFPQDPNRLRSLPGIGEYTANAIASICFAVPLVAMDANIKRIFARLMDFEEPLTSQFAKTQLANFGRTLLGEINAGDLNQALMDLGSSICLPGDPNCELCPLSPYCVSHQNGTQTQRPVMKKKKEIPTYQVVAAAIINEHGEFLLAKRPKGGMLPGLWEFPGGKVEAREDDPTALLREISEELGTSILIGKKIGGYRHAYTHFRVVVRAYLCTLDGPAPQALEAQEIKWVTREQMQGFAMGKVDRMIARDLCGMGSILL</sequence>
<keyword evidence="7" id="KW-0004">4Fe-4S</keyword>
<dbReference type="Pfam" id="PF00633">
    <property type="entry name" value="HHH"/>
    <property type="match status" value="1"/>
</dbReference>
<evidence type="ECO:0000256" key="13">
    <source>
        <dbReference type="ARBA" id="ARBA00023204"/>
    </source>
</evidence>
<evidence type="ECO:0000256" key="3">
    <source>
        <dbReference type="ARBA" id="ARBA00002933"/>
    </source>
</evidence>
<dbReference type="SUPFAM" id="SSF55811">
    <property type="entry name" value="Nudix"/>
    <property type="match status" value="1"/>
</dbReference>
<dbReference type="InterPro" id="IPR044298">
    <property type="entry name" value="MIG/MutY"/>
</dbReference>
<keyword evidence="13" id="KW-0234">DNA repair</keyword>
<keyword evidence="14" id="KW-0326">Glycosidase</keyword>
<proteinExistence type="inferred from homology"/>
<evidence type="ECO:0000256" key="2">
    <source>
        <dbReference type="ARBA" id="ARBA00001966"/>
    </source>
</evidence>
<keyword evidence="12" id="KW-0411">Iron-sulfur</keyword>
<dbReference type="CDD" id="cd03425">
    <property type="entry name" value="NUDIX_MutT_NudA_like"/>
    <property type="match status" value="1"/>
</dbReference>
<dbReference type="InterPro" id="IPR003265">
    <property type="entry name" value="HhH-GPD_domain"/>
</dbReference>
<comment type="caution">
    <text evidence="16">The sequence shown here is derived from an EMBL/GenBank/DDBJ whole genome shotgun (WGS) entry which is preliminary data.</text>
</comment>
<dbReference type="InterPro" id="IPR029119">
    <property type="entry name" value="MutY_C"/>
</dbReference>
<evidence type="ECO:0000256" key="7">
    <source>
        <dbReference type="ARBA" id="ARBA00022485"/>
    </source>
</evidence>
<gene>
    <name evidence="16" type="ORF">XD73_0493</name>
</gene>
<dbReference type="InterPro" id="IPR000086">
    <property type="entry name" value="NUDIX_hydrolase_dom"/>
</dbReference>
<dbReference type="Proteomes" id="UP000064249">
    <property type="component" value="Unassembled WGS sequence"/>
</dbReference>
<dbReference type="PATRIC" id="fig|167964.4.peg.1069"/>
<comment type="similarity">
    <text evidence="4">Belongs to the Nth/MutY family.</text>
</comment>
<evidence type="ECO:0000256" key="10">
    <source>
        <dbReference type="ARBA" id="ARBA00022801"/>
    </source>
</evidence>
<evidence type="ECO:0000256" key="1">
    <source>
        <dbReference type="ARBA" id="ARBA00000843"/>
    </source>
</evidence>
<dbReference type="GO" id="GO:0032357">
    <property type="term" value="F:oxidized purine DNA binding"/>
    <property type="evidence" value="ECO:0007669"/>
    <property type="project" value="TreeGrafter"/>
</dbReference>
<dbReference type="PANTHER" id="PTHR42944:SF1">
    <property type="entry name" value="ADENINE DNA GLYCOSYLASE"/>
    <property type="match status" value="1"/>
</dbReference>
<keyword evidence="9" id="KW-0227">DNA damage</keyword>
<organism evidence="16 17">
    <name type="scientific">Anaerolinea thermophila</name>
    <dbReference type="NCBI Taxonomy" id="167964"/>
    <lineage>
        <taxon>Bacteria</taxon>
        <taxon>Bacillati</taxon>
        <taxon>Chloroflexota</taxon>
        <taxon>Anaerolineae</taxon>
        <taxon>Anaerolineales</taxon>
        <taxon>Anaerolineaceae</taxon>
        <taxon>Anaerolinea</taxon>
    </lineage>
</organism>
<dbReference type="PROSITE" id="PS00893">
    <property type="entry name" value="NUDIX_BOX"/>
    <property type="match status" value="1"/>
</dbReference>
<dbReference type="Pfam" id="PF14815">
    <property type="entry name" value="NUDIX_4"/>
    <property type="match status" value="1"/>
</dbReference>
<dbReference type="AlphaFoldDB" id="A0A101FYC0"/>
<keyword evidence="10" id="KW-0378">Hydrolase</keyword>
<dbReference type="Gene3D" id="1.10.1670.10">
    <property type="entry name" value="Helix-hairpin-Helix base-excision DNA repair enzymes (C-terminal)"/>
    <property type="match status" value="1"/>
</dbReference>
<evidence type="ECO:0000313" key="17">
    <source>
        <dbReference type="Proteomes" id="UP000064249"/>
    </source>
</evidence>
<evidence type="ECO:0000256" key="9">
    <source>
        <dbReference type="ARBA" id="ARBA00022763"/>
    </source>
</evidence>
<dbReference type="GO" id="GO:0046872">
    <property type="term" value="F:metal ion binding"/>
    <property type="evidence" value="ECO:0007669"/>
    <property type="project" value="UniProtKB-KW"/>
</dbReference>
<dbReference type="EC" id="3.2.2.31" evidence="5"/>
<evidence type="ECO:0000256" key="12">
    <source>
        <dbReference type="ARBA" id="ARBA00023014"/>
    </source>
</evidence>
<accession>A0A101FYC0</accession>
<dbReference type="CDD" id="cd00056">
    <property type="entry name" value="ENDO3c"/>
    <property type="match status" value="1"/>
</dbReference>
<evidence type="ECO:0000256" key="8">
    <source>
        <dbReference type="ARBA" id="ARBA00022723"/>
    </source>
</evidence>
<evidence type="ECO:0000256" key="14">
    <source>
        <dbReference type="ARBA" id="ARBA00023295"/>
    </source>
</evidence>
<dbReference type="GO" id="GO:0034039">
    <property type="term" value="F:8-oxo-7,8-dihydroguanine DNA N-glycosylase activity"/>
    <property type="evidence" value="ECO:0007669"/>
    <property type="project" value="TreeGrafter"/>
</dbReference>
<dbReference type="SMART" id="SM00478">
    <property type="entry name" value="ENDO3c"/>
    <property type="match status" value="1"/>
</dbReference>
<evidence type="ECO:0000256" key="5">
    <source>
        <dbReference type="ARBA" id="ARBA00012045"/>
    </source>
</evidence>
<evidence type="ECO:0000256" key="4">
    <source>
        <dbReference type="ARBA" id="ARBA00008343"/>
    </source>
</evidence>
<dbReference type="EMBL" id="LGFU01000015">
    <property type="protein sequence ID" value="KUK46641.1"/>
    <property type="molecule type" value="Genomic_DNA"/>
</dbReference>
<dbReference type="InterPro" id="IPR020084">
    <property type="entry name" value="NUDIX_hydrolase_CS"/>
</dbReference>
<protein>
    <recommendedName>
        <fullName evidence="6">Adenine DNA glycosylase</fullName>
        <ecNumber evidence="5">3.2.2.31</ecNumber>
    </recommendedName>
</protein>
<comment type="function">
    <text evidence="3">Adenine glycosylase active on G-A mispairs. MutY also corrects error-prone DNA synthesis past GO lesions which are due to the oxidatively damaged form of guanine: 7,8-dihydro-8-oxoguanine (8-oxo-dGTP).</text>
</comment>
<dbReference type="GO" id="GO:0000701">
    <property type="term" value="F:purine-specific mismatch base pair DNA N-glycosylase activity"/>
    <property type="evidence" value="ECO:0007669"/>
    <property type="project" value="UniProtKB-EC"/>
</dbReference>
<dbReference type="InterPro" id="IPR023170">
    <property type="entry name" value="HhH_base_excis_C"/>
</dbReference>
<dbReference type="GO" id="GO:0051539">
    <property type="term" value="F:4 iron, 4 sulfur cluster binding"/>
    <property type="evidence" value="ECO:0007669"/>
    <property type="project" value="UniProtKB-KW"/>
</dbReference>
<evidence type="ECO:0000313" key="16">
    <source>
        <dbReference type="EMBL" id="KUK46641.1"/>
    </source>
</evidence>
<name>A0A101FYC0_9CHLR</name>
<dbReference type="PANTHER" id="PTHR42944">
    <property type="entry name" value="ADENINE DNA GLYCOSYLASE"/>
    <property type="match status" value="1"/>
</dbReference>
<comment type="cofactor">
    <cofactor evidence="2">
        <name>[4Fe-4S] cluster</name>
        <dbReference type="ChEBI" id="CHEBI:49883"/>
    </cofactor>
</comment>
<dbReference type="GO" id="GO:0006298">
    <property type="term" value="P:mismatch repair"/>
    <property type="evidence" value="ECO:0007669"/>
    <property type="project" value="TreeGrafter"/>
</dbReference>
<dbReference type="FunFam" id="1.10.340.30:FF:000002">
    <property type="entry name" value="Adenine DNA glycosylase"/>
    <property type="match status" value="1"/>
</dbReference>
<evidence type="ECO:0000256" key="6">
    <source>
        <dbReference type="ARBA" id="ARBA00022023"/>
    </source>
</evidence>
<dbReference type="Pfam" id="PF00730">
    <property type="entry name" value="HhH-GPD"/>
    <property type="match status" value="1"/>
</dbReference>
<dbReference type="InterPro" id="IPR011257">
    <property type="entry name" value="DNA_glycosylase"/>
</dbReference>
<keyword evidence="11" id="KW-0408">Iron</keyword>
<dbReference type="InterPro" id="IPR005760">
    <property type="entry name" value="A/G_AdeGlyc_MutY"/>
</dbReference>
<dbReference type="SUPFAM" id="SSF48150">
    <property type="entry name" value="DNA-glycosylase"/>
    <property type="match status" value="1"/>
</dbReference>
<dbReference type="InterPro" id="IPR000445">
    <property type="entry name" value="HhH_motif"/>
</dbReference>